<dbReference type="InterPro" id="IPR001387">
    <property type="entry name" value="Cro/C1-type_HTH"/>
</dbReference>
<evidence type="ECO:0000313" key="3">
    <source>
        <dbReference type="EMBL" id="SEN78249.1"/>
    </source>
</evidence>
<dbReference type="OrthoDB" id="7062584at2"/>
<dbReference type="Pfam" id="PF01381">
    <property type="entry name" value="HTH_3"/>
    <property type="match status" value="1"/>
</dbReference>
<gene>
    <name evidence="3" type="ORF">SAMN05216267_101031</name>
</gene>
<accession>A0A1H8JC21</accession>
<dbReference type="SUPFAM" id="SSF47413">
    <property type="entry name" value="lambda repressor-like DNA-binding domains"/>
    <property type="match status" value="1"/>
</dbReference>
<reference evidence="3 4" key="1">
    <citation type="submission" date="2016-10" db="EMBL/GenBank/DDBJ databases">
        <authorList>
            <person name="de Groot N.N."/>
        </authorList>
    </citation>
    <scope>NUCLEOTIDE SEQUENCE [LARGE SCALE GENOMIC DNA]</scope>
    <source>
        <strain evidence="3 4">CGMCC 4.2026</strain>
    </source>
</reference>
<dbReference type="CDD" id="cd00093">
    <property type="entry name" value="HTH_XRE"/>
    <property type="match status" value="1"/>
</dbReference>
<sequence length="225" mass="23992">MDGPESSTAHPESRETAGRVSGRLKQLGLSKEELAREAGMSPCYLDQVLNAAPDFDPSALARIAGALGLPYHRLFEDRHDQPPGQTAAGERPVLARLTEAECWDRLGTHGVGRVVLASSSGPGAFPVNYAVDAKTVLYRTVPQGPAAPADGAVVSFEADSIDDRLSRGWSVLVTGTAERIDDPEAADHLARMHALEPWAGGSRPLWVRISPTQVTGRHITTMPVS</sequence>
<dbReference type="Proteomes" id="UP000181951">
    <property type="component" value="Unassembled WGS sequence"/>
</dbReference>
<dbReference type="InterPro" id="IPR024747">
    <property type="entry name" value="Pyridox_Oxase-rel"/>
</dbReference>
<dbReference type="EMBL" id="FODD01000010">
    <property type="protein sequence ID" value="SEN78249.1"/>
    <property type="molecule type" value="Genomic_DNA"/>
</dbReference>
<dbReference type="SMART" id="SM00530">
    <property type="entry name" value="HTH_XRE"/>
    <property type="match status" value="1"/>
</dbReference>
<organism evidence="3 4">
    <name type="scientific">Actinacidiphila rubida</name>
    <dbReference type="NCBI Taxonomy" id="310780"/>
    <lineage>
        <taxon>Bacteria</taxon>
        <taxon>Bacillati</taxon>
        <taxon>Actinomycetota</taxon>
        <taxon>Actinomycetes</taxon>
        <taxon>Kitasatosporales</taxon>
        <taxon>Streptomycetaceae</taxon>
        <taxon>Actinacidiphila</taxon>
    </lineage>
</organism>
<dbReference type="RefSeq" id="WP_069466449.1">
    <property type="nucleotide sequence ID" value="NZ_FODD01000010.1"/>
</dbReference>
<protein>
    <submittedName>
        <fullName evidence="3">Nitroimidazol reductase NimA, pyridoxamine 5'-phosphate oxidase superfamily</fullName>
    </submittedName>
</protein>
<dbReference type="Pfam" id="PF12900">
    <property type="entry name" value="Pyridox_ox_2"/>
    <property type="match status" value="1"/>
</dbReference>
<dbReference type="Gene3D" id="1.10.260.40">
    <property type="entry name" value="lambda repressor-like DNA-binding domains"/>
    <property type="match status" value="1"/>
</dbReference>
<feature type="region of interest" description="Disordered" evidence="1">
    <location>
        <begin position="1"/>
        <end position="26"/>
    </location>
</feature>
<dbReference type="SUPFAM" id="SSF50475">
    <property type="entry name" value="FMN-binding split barrel"/>
    <property type="match status" value="1"/>
</dbReference>
<evidence type="ECO:0000259" key="2">
    <source>
        <dbReference type="PROSITE" id="PS50943"/>
    </source>
</evidence>
<dbReference type="GO" id="GO:0003677">
    <property type="term" value="F:DNA binding"/>
    <property type="evidence" value="ECO:0007669"/>
    <property type="project" value="InterPro"/>
</dbReference>
<evidence type="ECO:0000256" key="1">
    <source>
        <dbReference type="SAM" id="MobiDB-lite"/>
    </source>
</evidence>
<evidence type="ECO:0000313" key="4">
    <source>
        <dbReference type="Proteomes" id="UP000181951"/>
    </source>
</evidence>
<dbReference type="STRING" id="310780.SAMN05216267_101031"/>
<dbReference type="PROSITE" id="PS50943">
    <property type="entry name" value="HTH_CROC1"/>
    <property type="match status" value="1"/>
</dbReference>
<feature type="domain" description="HTH cro/C1-type" evidence="2">
    <location>
        <begin position="25"/>
        <end position="74"/>
    </location>
</feature>
<keyword evidence="4" id="KW-1185">Reference proteome</keyword>
<proteinExistence type="predicted"/>
<dbReference type="Gene3D" id="2.30.110.10">
    <property type="entry name" value="Electron Transport, Fmn-binding Protein, Chain A"/>
    <property type="match status" value="1"/>
</dbReference>
<name>A0A1H8JC21_9ACTN</name>
<dbReference type="InterPro" id="IPR010982">
    <property type="entry name" value="Lambda_DNA-bd_dom_sf"/>
</dbReference>
<dbReference type="AlphaFoldDB" id="A0A1H8JC21"/>
<feature type="compositionally biased region" description="Polar residues" evidence="1">
    <location>
        <begin position="1"/>
        <end position="10"/>
    </location>
</feature>
<dbReference type="InterPro" id="IPR012349">
    <property type="entry name" value="Split_barrel_FMN-bd"/>
</dbReference>